<dbReference type="AlphaFoldDB" id="A0AAN8GE20"/>
<comment type="caution">
    <text evidence="4">The sequence shown here is derived from an EMBL/GenBank/DDBJ whole genome shotgun (WGS) entry which is preliminary data.</text>
</comment>
<dbReference type="GO" id="GO:0020037">
    <property type="term" value="F:heme binding"/>
    <property type="evidence" value="ECO:0007669"/>
    <property type="project" value="InterPro"/>
</dbReference>
<evidence type="ECO:0000313" key="4">
    <source>
        <dbReference type="EMBL" id="KAK6169271.1"/>
    </source>
</evidence>
<evidence type="ECO:0000313" key="5">
    <source>
        <dbReference type="Proteomes" id="UP001347796"/>
    </source>
</evidence>
<reference evidence="4 5" key="1">
    <citation type="submission" date="2024-01" db="EMBL/GenBank/DDBJ databases">
        <title>The genome of the rayed Mediterranean limpet Patella caerulea (Linnaeus, 1758).</title>
        <authorList>
            <person name="Anh-Thu Weber A."/>
            <person name="Halstead-Nussloch G."/>
        </authorList>
    </citation>
    <scope>NUCLEOTIDE SEQUENCE [LARGE SCALE GENOMIC DNA]</scope>
    <source>
        <strain evidence="4">AATW-2023a</strain>
        <tissue evidence="4">Whole specimen</tissue>
    </source>
</reference>
<dbReference type="GO" id="GO:0006082">
    <property type="term" value="P:organic acid metabolic process"/>
    <property type="evidence" value="ECO:0007669"/>
    <property type="project" value="TreeGrafter"/>
</dbReference>
<dbReference type="PRINTS" id="PR00463">
    <property type="entry name" value="EP450I"/>
</dbReference>
<dbReference type="GO" id="GO:0005737">
    <property type="term" value="C:cytoplasm"/>
    <property type="evidence" value="ECO:0007669"/>
    <property type="project" value="TreeGrafter"/>
</dbReference>
<dbReference type="EMBL" id="JAZGQO010000015">
    <property type="protein sequence ID" value="KAK6169271.1"/>
    <property type="molecule type" value="Genomic_DNA"/>
</dbReference>
<dbReference type="Proteomes" id="UP001347796">
    <property type="component" value="Unassembled WGS sequence"/>
</dbReference>
<keyword evidence="5" id="KW-1185">Reference proteome</keyword>
<proteinExistence type="inferred from homology"/>
<dbReference type="GO" id="GO:0005506">
    <property type="term" value="F:iron ion binding"/>
    <property type="evidence" value="ECO:0007669"/>
    <property type="project" value="InterPro"/>
</dbReference>
<dbReference type="InterPro" id="IPR036396">
    <property type="entry name" value="Cyt_P450_sf"/>
</dbReference>
<name>A0AAN8GE20_PATCE</name>
<dbReference type="InterPro" id="IPR050182">
    <property type="entry name" value="Cytochrome_P450_fam2"/>
</dbReference>
<dbReference type="Gene3D" id="1.10.630.10">
    <property type="entry name" value="Cytochrome P450"/>
    <property type="match status" value="1"/>
</dbReference>
<gene>
    <name evidence="4" type="ORF">SNE40_020352</name>
</gene>
<sequence length="284" mass="32390">MRKSRGIPPGPRFTLPILGDLLSLDGGGGDIRIATRKQRKKYGDIFSVYFGPKLFIFINGYDLIKEALVKRADVFSSRPSMFINDVLTGQKGIGFSSGQLWKDQRKFALETLREFGFGKTILEDKINEEIRYFVEIIGNQNGRRFDMWRLTQASVSNVISSLVYGQRFDYEDPIFKDFLQKVEENFSVVGSTVVMNALPILRFLPGDLFKLKRTILNVQTGEMNVIEPSIDDHLKNYDENNTNDYISAYIKEMKRVEKTGEESYINTVESALSSHPREILGLTA</sequence>
<dbReference type="InterPro" id="IPR001128">
    <property type="entry name" value="Cyt_P450"/>
</dbReference>
<dbReference type="PANTHER" id="PTHR24300:SF375">
    <property type="entry name" value="CYTOCHROME P450 FAMILY"/>
    <property type="match status" value="1"/>
</dbReference>
<organism evidence="4 5">
    <name type="scientific">Patella caerulea</name>
    <name type="common">Rayed Mediterranean limpet</name>
    <dbReference type="NCBI Taxonomy" id="87958"/>
    <lineage>
        <taxon>Eukaryota</taxon>
        <taxon>Metazoa</taxon>
        <taxon>Spiralia</taxon>
        <taxon>Lophotrochozoa</taxon>
        <taxon>Mollusca</taxon>
        <taxon>Gastropoda</taxon>
        <taxon>Patellogastropoda</taxon>
        <taxon>Patelloidea</taxon>
        <taxon>Patellidae</taxon>
        <taxon>Patella</taxon>
    </lineage>
</organism>
<dbReference type="InterPro" id="IPR002401">
    <property type="entry name" value="Cyt_P450_E_grp-I"/>
</dbReference>
<accession>A0AAN8GE20</accession>
<evidence type="ECO:0008006" key="6">
    <source>
        <dbReference type="Google" id="ProtNLM"/>
    </source>
</evidence>
<evidence type="ECO:0000256" key="1">
    <source>
        <dbReference type="ARBA" id="ARBA00010617"/>
    </source>
</evidence>
<dbReference type="PANTHER" id="PTHR24300">
    <property type="entry name" value="CYTOCHROME P450 508A4-RELATED"/>
    <property type="match status" value="1"/>
</dbReference>
<comment type="similarity">
    <text evidence="1">Belongs to the cytochrome P450 family.</text>
</comment>
<evidence type="ECO:0000256" key="2">
    <source>
        <dbReference type="ARBA" id="ARBA00022723"/>
    </source>
</evidence>
<evidence type="ECO:0000256" key="3">
    <source>
        <dbReference type="ARBA" id="ARBA00023004"/>
    </source>
</evidence>
<keyword evidence="2" id="KW-0479">Metal-binding</keyword>
<dbReference type="SUPFAM" id="SSF48264">
    <property type="entry name" value="Cytochrome P450"/>
    <property type="match status" value="1"/>
</dbReference>
<protein>
    <recommendedName>
        <fullName evidence="6">Cytochrome P450</fullName>
    </recommendedName>
</protein>
<keyword evidence="3" id="KW-0408">Iron</keyword>
<dbReference type="GO" id="GO:0016712">
    <property type="term" value="F:oxidoreductase activity, acting on paired donors, with incorporation or reduction of molecular oxygen, reduced flavin or flavoprotein as one donor, and incorporation of one atom of oxygen"/>
    <property type="evidence" value="ECO:0007669"/>
    <property type="project" value="TreeGrafter"/>
</dbReference>
<dbReference type="GO" id="GO:0006805">
    <property type="term" value="P:xenobiotic metabolic process"/>
    <property type="evidence" value="ECO:0007669"/>
    <property type="project" value="TreeGrafter"/>
</dbReference>
<dbReference type="Pfam" id="PF00067">
    <property type="entry name" value="p450"/>
    <property type="match status" value="1"/>
</dbReference>